<keyword evidence="3 5" id="KW-1133">Transmembrane helix</keyword>
<feature type="transmembrane region" description="Helical" evidence="5">
    <location>
        <begin position="232"/>
        <end position="259"/>
    </location>
</feature>
<feature type="transmembrane region" description="Helical" evidence="5">
    <location>
        <begin position="151"/>
        <end position="169"/>
    </location>
</feature>
<keyword evidence="8" id="KW-1185">Reference proteome</keyword>
<dbReference type="InterPro" id="IPR005828">
    <property type="entry name" value="MFS_sugar_transport-like"/>
</dbReference>
<gene>
    <name evidence="7" type="ORF">Ciccas_000458</name>
</gene>
<evidence type="ECO:0000256" key="4">
    <source>
        <dbReference type="ARBA" id="ARBA00023136"/>
    </source>
</evidence>
<dbReference type="GO" id="GO:0016020">
    <property type="term" value="C:membrane"/>
    <property type="evidence" value="ECO:0007669"/>
    <property type="project" value="UniProtKB-SubCell"/>
</dbReference>
<dbReference type="InterPro" id="IPR020846">
    <property type="entry name" value="MFS_dom"/>
</dbReference>
<dbReference type="SUPFAM" id="SSF103473">
    <property type="entry name" value="MFS general substrate transporter"/>
    <property type="match status" value="1"/>
</dbReference>
<feature type="domain" description="Major facilitator superfamily (MFS) profile" evidence="6">
    <location>
        <begin position="101"/>
        <end position="565"/>
    </location>
</feature>
<keyword evidence="4 5" id="KW-0472">Membrane</keyword>
<evidence type="ECO:0000313" key="8">
    <source>
        <dbReference type="Proteomes" id="UP001626550"/>
    </source>
</evidence>
<evidence type="ECO:0000313" key="7">
    <source>
        <dbReference type="EMBL" id="KAL3320861.1"/>
    </source>
</evidence>
<keyword evidence="2 5" id="KW-0812">Transmembrane</keyword>
<dbReference type="InterPro" id="IPR036259">
    <property type="entry name" value="MFS_trans_sf"/>
</dbReference>
<proteinExistence type="predicted"/>
<dbReference type="AlphaFoldDB" id="A0ABD2QQ59"/>
<comment type="subcellular location">
    <subcellularLocation>
        <location evidence="1">Membrane</location>
        <topology evidence="1">Multi-pass membrane protein</topology>
    </subcellularLocation>
</comment>
<sequence length="602" mass="68841">MKKPDLMQVDVEDIIKRHIGPVGLWQLLVMFTVNIGFPPPVFVGVFLLTRPNYRCLLDPANESNFTSFDLAARFAGPWWSEGLQSPSEDDPFKNDYGCFRYSSPGNASSSLIRCDRGFVYQDKPGQYPDTITKTWDLICERSWYIPFSNTIYMLGMMTGFLFGGAIGGVYGRRSTIILMGFCFMIAANITSLSYNYPMYSVLRGIVAFSVTSRISCTAVLMSELTLATHRSLFISISNLISGAFLKAMIVALAYCIPYWRWFNFSTMGCSILSMSVIFFVPESPSWLLSQSRQKEARMVLYRGYRINQLFRNQAEQQRIETEEFFQQEILTYQQFLREESFLRRILSKMGIFPIGKFDQLGERKRQHVHRIVMTAYLEMFSKKEQAKKTFLCVLLFSLQVTVSFGLTFYARVMRTSIYLLVLYSAFNTIPGQVLNFLLYRYFKSRKKPLMAIYFLNCVALATLAFCLIEFQLDYTGITTIIINVSLILMQAALSMMFVLIPEMFTPDLRTQGFGVSSGLGRMGGLICDFINELDLFFGHGVAVIVYAAINLLQLLIVGFFLKDKREHSLSLCICEKKKEIQSPTASINEFKVISQSEQVTHF</sequence>
<feature type="transmembrane region" description="Helical" evidence="5">
    <location>
        <begin position="416"/>
        <end position="438"/>
    </location>
</feature>
<organism evidence="7 8">
    <name type="scientific">Cichlidogyrus casuarinus</name>
    <dbReference type="NCBI Taxonomy" id="1844966"/>
    <lineage>
        <taxon>Eukaryota</taxon>
        <taxon>Metazoa</taxon>
        <taxon>Spiralia</taxon>
        <taxon>Lophotrochozoa</taxon>
        <taxon>Platyhelminthes</taxon>
        <taxon>Monogenea</taxon>
        <taxon>Monopisthocotylea</taxon>
        <taxon>Dactylogyridea</taxon>
        <taxon>Ancyrocephalidae</taxon>
        <taxon>Cichlidogyrus</taxon>
    </lineage>
</organism>
<dbReference type="PROSITE" id="PS50850">
    <property type="entry name" value="MFS"/>
    <property type="match status" value="1"/>
</dbReference>
<feature type="transmembrane region" description="Helical" evidence="5">
    <location>
        <begin position="200"/>
        <end position="220"/>
    </location>
</feature>
<name>A0ABD2QQ59_9PLAT</name>
<dbReference type="Proteomes" id="UP001626550">
    <property type="component" value="Unassembled WGS sequence"/>
</dbReference>
<feature type="transmembrane region" description="Helical" evidence="5">
    <location>
        <begin position="450"/>
        <end position="470"/>
    </location>
</feature>
<feature type="transmembrane region" description="Helical" evidence="5">
    <location>
        <begin position="537"/>
        <end position="561"/>
    </location>
</feature>
<protein>
    <recommendedName>
        <fullName evidence="6">Major facilitator superfamily (MFS) profile domain-containing protein</fullName>
    </recommendedName>
</protein>
<evidence type="ECO:0000256" key="2">
    <source>
        <dbReference type="ARBA" id="ARBA00022692"/>
    </source>
</evidence>
<reference evidence="7 8" key="1">
    <citation type="submission" date="2024-11" db="EMBL/GenBank/DDBJ databases">
        <title>Adaptive evolution of stress response genes in parasites aligns with host niche diversity.</title>
        <authorList>
            <person name="Hahn C."/>
            <person name="Resl P."/>
        </authorList>
    </citation>
    <scope>NUCLEOTIDE SEQUENCE [LARGE SCALE GENOMIC DNA]</scope>
    <source>
        <strain evidence="7">EGGRZ-B1_66</strain>
        <tissue evidence="7">Body</tissue>
    </source>
</reference>
<dbReference type="PANTHER" id="PTHR24064">
    <property type="entry name" value="SOLUTE CARRIER FAMILY 22 MEMBER"/>
    <property type="match status" value="1"/>
</dbReference>
<evidence type="ECO:0000256" key="1">
    <source>
        <dbReference type="ARBA" id="ARBA00004141"/>
    </source>
</evidence>
<feature type="transmembrane region" description="Helical" evidence="5">
    <location>
        <begin position="24"/>
        <end position="48"/>
    </location>
</feature>
<evidence type="ECO:0000256" key="3">
    <source>
        <dbReference type="ARBA" id="ARBA00022989"/>
    </source>
</evidence>
<dbReference type="Pfam" id="PF00083">
    <property type="entry name" value="Sugar_tr"/>
    <property type="match status" value="1"/>
</dbReference>
<feature type="transmembrane region" description="Helical" evidence="5">
    <location>
        <begin position="476"/>
        <end position="500"/>
    </location>
</feature>
<feature type="transmembrane region" description="Helical" evidence="5">
    <location>
        <begin position="176"/>
        <end position="194"/>
    </location>
</feature>
<dbReference type="EMBL" id="JBJKFK010000024">
    <property type="protein sequence ID" value="KAL3320861.1"/>
    <property type="molecule type" value="Genomic_DNA"/>
</dbReference>
<feature type="transmembrane region" description="Helical" evidence="5">
    <location>
        <begin position="389"/>
        <end position="410"/>
    </location>
</feature>
<accession>A0ABD2QQ59</accession>
<evidence type="ECO:0000259" key="6">
    <source>
        <dbReference type="PROSITE" id="PS50850"/>
    </source>
</evidence>
<dbReference type="Gene3D" id="1.20.1250.20">
    <property type="entry name" value="MFS general substrate transporter like domains"/>
    <property type="match status" value="1"/>
</dbReference>
<evidence type="ECO:0000256" key="5">
    <source>
        <dbReference type="SAM" id="Phobius"/>
    </source>
</evidence>
<comment type="caution">
    <text evidence="7">The sequence shown here is derived from an EMBL/GenBank/DDBJ whole genome shotgun (WGS) entry which is preliminary data.</text>
</comment>